<reference evidence="5 6" key="1">
    <citation type="submission" date="2018-06" db="EMBL/GenBank/DDBJ databases">
        <authorList>
            <consortium name="Pathogen Informatics"/>
            <person name="Doyle S."/>
        </authorList>
    </citation>
    <scope>NUCLEOTIDE SEQUENCE [LARGE SCALE GENOMIC DNA]</scope>
    <source>
        <strain evidence="5 6">NCTC9081</strain>
    </source>
</reference>
<dbReference type="GO" id="GO:0015074">
    <property type="term" value="P:DNA integration"/>
    <property type="evidence" value="ECO:0007669"/>
    <property type="project" value="UniProtKB-KW"/>
</dbReference>
<keyword evidence="1" id="KW-0229">DNA integration</keyword>
<protein>
    <submittedName>
        <fullName evidence="5">Site-specific recombinase, phage integrase family</fullName>
    </submittedName>
</protein>
<keyword evidence="2 3" id="KW-0238">DNA-binding</keyword>
<accession>A0A376W840</accession>
<dbReference type="InterPro" id="IPR011010">
    <property type="entry name" value="DNA_brk_join_enz"/>
</dbReference>
<proteinExistence type="predicted"/>
<dbReference type="GO" id="GO:0003677">
    <property type="term" value="F:DNA binding"/>
    <property type="evidence" value="ECO:0007669"/>
    <property type="project" value="UniProtKB-UniRule"/>
</dbReference>
<dbReference type="SUPFAM" id="SSF56349">
    <property type="entry name" value="DNA breaking-rejoining enzymes"/>
    <property type="match status" value="1"/>
</dbReference>
<sequence length="224" mass="26261">MGRRRKNPEHEKLPPNVYPNKYSYVWKPTSRESVTLTAIKDGLAALWKKYEETINNRDRAMTFGRLWEKFLASAYYSDLSPRTQKDYLQHQKKLLAVFGKVPADSIKPEHIRRYMDKRGEQSKTQANHEKSSMSRVYSWGYERGYVKANPCAGVSKFKAKNRERYVTDKEYQAVLSVAPLPVFYRNGNCLSVCSEGFRCVIAEMGADWKRRDLYPARENRKKNR</sequence>
<name>A0A376W840_ECOLX</name>
<dbReference type="InterPro" id="IPR004107">
    <property type="entry name" value="Integrase_SAM-like_N"/>
</dbReference>
<dbReference type="Proteomes" id="UP000254716">
    <property type="component" value="Unassembled WGS sequence"/>
</dbReference>
<feature type="domain" description="Core-binding (CB)" evidence="4">
    <location>
        <begin position="67"/>
        <end position="141"/>
    </location>
</feature>
<dbReference type="AlphaFoldDB" id="A0A376W840"/>
<evidence type="ECO:0000313" key="6">
    <source>
        <dbReference type="Proteomes" id="UP000254716"/>
    </source>
</evidence>
<evidence type="ECO:0000256" key="3">
    <source>
        <dbReference type="PROSITE-ProRule" id="PRU01248"/>
    </source>
</evidence>
<dbReference type="EMBL" id="UGCV01000008">
    <property type="protein sequence ID" value="STJ19214.1"/>
    <property type="molecule type" value="Genomic_DNA"/>
</dbReference>
<dbReference type="InterPro" id="IPR010998">
    <property type="entry name" value="Integrase_recombinase_N"/>
</dbReference>
<dbReference type="InterPro" id="IPR044068">
    <property type="entry name" value="CB"/>
</dbReference>
<evidence type="ECO:0000313" key="5">
    <source>
        <dbReference type="EMBL" id="STJ19214.1"/>
    </source>
</evidence>
<evidence type="ECO:0000259" key="4">
    <source>
        <dbReference type="PROSITE" id="PS51900"/>
    </source>
</evidence>
<dbReference type="PROSITE" id="PS51900">
    <property type="entry name" value="CB"/>
    <property type="match status" value="1"/>
</dbReference>
<dbReference type="Pfam" id="PF14659">
    <property type="entry name" value="Phage_int_SAM_3"/>
    <property type="match status" value="1"/>
</dbReference>
<dbReference type="Gene3D" id="1.10.150.130">
    <property type="match status" value="1"/>
</dbReference>
<evidence type="ECO:0000256" key="1">
    <source>
        <dbReference type="ARBA" id="ARBA00022908"/>
    </source>
</evidence>
<organism evidence="5 6">
    <name type="scientific">Escherichia coli</name>
    <dbReference type="NCBI Taxonomy" id="562"/>
    <lineage>
        <taxon>Bacteria</taxon>
        <taxon>Pseudomonadati</taxon>
        <taxon>Pseudomonadota</taxon>
        <taxon>Gammaproteobacteria</taxon>
        <taxon>Enterobacterales</taxon>
        <taxon>Enterobacteriaceae</taxon>
        <taxon>Escherichia</taxon>
    </lineage>
</organism>
<evidence type="ECO:0000256" key="2">
    <source>
        <dbReference type="ARBA" id="ARBA00023125"/>
    </source>
</evidence>
<gene>
    <name evidence="5" type="ORF">NCTC9081_04733</name>
</gene>